<name>A0A5S9INZ0_UABAM</name>
<evidence type="ECO:0000313" key="1">
    <source>
        <dbReference type="EMBL" id="BBM84530.1"/>
    </source>
</evidence>
<protein>
    <submittedName>
        <fullName evidence="1">Uncharacterized protein</fullName>
    </submittedName>
</protein>
<proteinExistence type="predicted"/>
<dbReference type="KEGG" id="uam:UABAM_02891"/>
<dbReference type="AlphaFoldDB" id="A0A5S9INZ0"/>
<keyword evidence="2" id="KW-1185">Reference proteome</keyword>
<dbReference type="EMBL" id="AP019860">
    <property type="protein sequence ID" value="BBM84530.1"/>
    <property type="molecule type" value="Genomic_DNA"/>
</dbReference>
<organism evidence="1 2">
    <name type="scientific">Uabimicrobium amorphum</name>
    <dbReference type="NCBI Taxonomy" id="2596890"/>
    <lineage>
        <taxon>Bacteria</taxon>
        <taxon>Pseudomonadati</taxon>
        <taxon>Planctomycetota</taxon>
        <taxon>Candidatus Uabimicrobiia</taxon>
        <taxon>Candidatus Uabimicrobiales</taxon>
        <taxon>Candidatus Uabimicrobiaceae</taxon>
        <taxon>Candidatus Uabimicrobium</taxon>
    </lineage>
</organism>
<reference evidence="1 2" key="1">
    <citation type="submission" date="2019-08" db="EMBL/GenBank/DDBJ databases">
        <title>Complete genome sequence of Candidatus Uab amorphum.</title>
        <authorList>
            <person name="Shiratori T."/>
            <person name="Suzuki S."/>
            <person name="Kakizawa Y."/>
            <person name="Ishida K."/>
        </authorList>
    </citation>
    <scope>NUCLEOTIDE SEQUENCE [LARGE SCALE GENOMIC DNA]</scope>
    <source>
        <strain evidence="1 2">SRT547</strain>
    </source>
</reference>
<dbReference type="RefSeq" id="WP_151968677.1">
    <property type="nucleotide sequence ID" value="NZ_AP019860.1"/>
</dbReference>
<accession>A0A5S9INZ0</accession>
<gene>
    <name evidence="1" type="ORF">UABAM_02891</name>
</gene>
<evidence type="ECO:0000313" key="2">
    <source>
        <dbReference type="Proteomes" id="UP000326354"/>
    </source>
</evidence>
<dbReference type="Proteomes" id="UP000326354">
    <property type="component" value="Chromosome"/>
</dbReference>
<dbReference type="OrthoDB" id="9789133at2"/>
<sequence>MFMRITLIALVVCMTPLYAIRPGQTKKYRVWEGKTDRHYTSQNGLRAFSIWVGDDQTVVEAQWHEEVRGGHKWVLRGKAIISGKNRRSSRTVYLRPTEKFRLTVKGMRSSRGKQKICYYWVRCINNPSPGVQMYNSKYFTDIGTWFKAGPYQYWYWGGCSTWVMVNPIDKQIFLFDGYVSKATIGRTRNFDYTKVQRKRVVRLVNVLRHFIRRGFKLECILTSHKYGNHLGDIPYILGGIKATADRDFMRTGMALTGKAQKEKVSVIMCREAYEDPYYGKPGYDSNYFKPPRDDIFIPTFYNVHHIHRYFTKINGSGFSVAAKTHRFGNFVIDMYVWDHGMMGDGDILEFGDLRTIAYRITRVNGKKAASVFFTSGFCEDRHFFLGFSRQKIRCHHVIMAWSGHEINAEAAKIIELLDNSPVKYNYLFANLTDNKSNPGGMKDENAEVVDMFGMLLEKGVIENYPGVITPRIKWKGKERLIRLGAFSNRIGVD</sequence>